<name>A0A1G2HKR3_9BACT</name>
<organism evidence="1 2">
    <name type="scientific">Candidatus Staskawiczbacteria bacterium RIFCSPHIGHO2_01_FULL_34_27</name>
    <dbReference type="NCBI Taxonomy" id="1802199"/>
    <lineage>
        <taxon>Bacteria</taxon>
        <taxon>Candidatus Staskawicziibacteriota</taxon>
    </lineage>
</organism>
<evidence type="ECO:0000313" key="2">
    <source>
        <dbReference type="Proteomes" id="UP000178991"/>
    </source>
</evidence>
<sequence>MRYIANYFWTYDTLDSDVGIAHGQSIKEFKGLTEDPVVALAEINRVLSMENSPELRRGYSLISVNQLYEEEVIRVF</sequence>
<gene>
    <name evidence="1" type="ORF">A2639_01910</name>
</gene>
<dbReference type="EMBL" id="MHOL01000006">
    <property type="protein sequence ID" value="OGZ63114.1"/>
    <property type="molecule type" value="Genomic_DNA"/>
</dbReference>
<evidence type="ECO:0000313" key="1">
    <source>
        <dbReference type="EMBL" id="OGZ63114.1"/>
    </source>
</evidence>
<protein>
    <submittedName>
        <fullName evidence="1">Uncharacterized protein</fullName>
    </submittedName>
</protein>
<accession>A0A1G2HKR3</accession>
<dbReference type="AlphaFoldDB" id="A0A1G2HKR3"/>
<dbReference type="Proteomes" id="UP000178991">
    <property type="component" value="Unassembled WGS sequence"/>
</dbReference>
<proteinExistence type="predicted"/>
<reference evidence="1 2" key="1">
    <citation type="journal article" date="2016" name="Nat. Commun.">
        <title>Thousands of microbial genomes shed light on interconnected biogeochemical processes in an aquifer system.</title>
        <authorList>
            <person name="Anantharaman K."/>
            <person name="Brown C.T."/>
            <person name="Hug L.A."/>
            <person name="Sharon I."/>
            <person name="Castelle C.J."/>
            <person name="Probst A.J."/>
            <person name="Thomas B.C."/>
            <person name="Singh A."/>
            <person name="Wilkins M.J."/>
            <person name="Karaoz U."/>
            <person name="Brodie E.L."/>
            <person name="Williams K.H."/>
            <person name="Hubbard S.S."/>
            <person name="Banfield J.F."/>
        </authorList>
    </citation>
    <scope>NUCLEOTIDE SEQUENCE [LARGE SCALE GENOMIC DNA]</scope>
</reference>
<comment type="caution">
    <text evidence="1">The sequence shown here is derived from an EMBL/GenBank/DDBJ whole genome shotgun (WGS) entry which is preliminary data.</text>
</comment>